<feature type="active site" description="Cysteine persulfide intermediate" evidence="15">
    <location>
        <position position="223"/>
    </location>
</feature>
<keyword evidence="3 14" id="KW-0813">Transport</keyword>
<dbReference type="RefSeq" id="WP_245978576.1">
    <property type="nucleotide sequence ID" value="NZ_AP019700.1"/>
</dbReference>
<evidence type="ECO:0000256" key="9">
    <source>
        <dbReference type="ARBA" id="ARBA00022982"/>
    </source>
</evidence>
<evidence type="ECO:0000256" key="10">
    <source>
        <dbReference type="ARBA" id="ARBA00023004"/>
    </source>
</evidence>
<accession>A0A3N1KT86</accession>
<proteinExistence type="inferred from homology"/>
<dbReference type="GO" id="GO:0020037">
    <property type="term" value="F:heme binding"/>
    <property type="evidence" value="ECO:0007669"/>
    <property type="project" value="InterPro"/>
</dbReference>
<feature type="signal peptide" evidence="18">
    <location>
        <begin position="1"/>
        <end position="22"/>
    </location>
</feature>
<evidence type="ECO:0000313" key="21">
    <source>
        <dbReference type="Proteomes" id="UP000278222"/>
    </source>
</evidence>
<sequence>MMPSWRRRAVLAAAGVALLAGADAAAQKRSGYLDAGPQTRAMQDDDGANPGFLWVERGRALWDEAPRRTDGGTAQSCAACHGEAAASMRGVAARQPAWDRTAGRLMNLEQRIDRCRTERQGAAPLPAEGEDRLALSAFVGLQSRGQPMSVAIDGPAAPAYAQGRTLFETPMGQLDLSCAQCHDRSAGQRLAGNVIPQGHPNGYPIYRLEWQGMGSLNRRLRNCMTGVRAEPFATGSTEALALELYLARRAEGLSMETPAVRP</sequence>
<dbReference type="EMBL" id="RJKX01000018">
    <property type="protein sequence ID" value="ROP81316.1"/>
    <property type="molecule type" value="Genomic_DNA"/>
</dbReference>
<feature type="binding site" description="axial binding residue" evidence="17">
    <location>
        <position position="182"/>
    </location>
    <ligand>
        <name>heme c</name>
        <dbReference type="ChEBI" id="CHEBI:61717"/>
        <label>2</label>
    </ligand>
    <ligandPart>
        <name>Fe</name>
        <dbReference type="ChEBI" id="CHEBI:18248"/>
    </ligandPart>
</feature>
<dbReference type="GO" id="GO:0009055">
    <property type="term" value="F:electron transfer activity"/>
    <property type="evidence" value="ECO:0007669"/>
    <property type="project" value="InterPro"/>
</dbReference>
<comment type="catalytic activity">
    <reaction evidence="13 14">
        <text>S-sulfanyl-L-cysteinyl-[SoxY protein] + thiosulfate + 2 Fe(III)-[cytochrome c] = S-(2-sulfodisulfanyl)-L-cysteinyl-[SoxY protein] + 2 Fe(II)-[cytochrome c] + 2 H(+)</text>
        <dbReference type="Rhea" id="RHEA:51224"/>
        <dbReference type="Rhea" id="RHEA-COMP:10350"/>
        <dbReference type="Rhea" id="RHEA-COMP:14399"/>
        <dbReference type="Rhea" id="RHEA-COMP:14689"/>
        <dbReference type="Rhea" id="RHEA-COMP:14690"/>
        <dbReference type="ChEBI" id="CHEBI:15378"/>
        <dbReference type="ChEBI" id="CHEBI:29033"/>
        <dbReference type="ChEBI" id="CHEBI:29034"/>
        <dbReference type="ChEBI" id="CHEBI:33542"/>
        <dbReference type="ChEBI" id="CHEBI:61963"/>
        <dbReference type="ChEBI" id="CHEBI:140664"/>
        <dbReference type="EC" id="2.8.5.2"/>
    </reaction>
</comment>
<evidence type="ECO:0000259" key="19">
    <source>
        <dbReference type="PROSITE" id="PS51007"/>
    </source>
</evidence>
<dbReference type="GO" id="GO:0042597">
    <property type="term" value="C:periplasmic space"/>
    <property type="evidence" value="ECO:0007669"/>
    <property type="project" value="UniProtKB-SubCell"/>
</dbReference>
<evidence type="ECO:0000256" key="6">
    <source>
        <dbReference type="ARBA" id="ARBA00022723"/>
    </source>
</evidence>
<evidence type="ECO:0000256" key="12">
    <source>
        <dbReference type="ARBA" id="ARBA00048077"/>
    </source>
</evidence>
<comment type="caution">
    <text evidence="20">The sequence shown here is derived from an EMBL/GenBank/DDBJ whole genome shotgun (WGS) entry which is preliminary data.</text>
</comment>
<dbReference type="NCBIfam" id="TIGR04484">
    <property type="entry name" value="thiosulf_SoxA"/>
    <property type="match status" value="1"/>
</dbReference>
<keyword evidence="8 14" id="KW-0574">Periplasm</keyword>
<evidence type="ECO:0000256" key="4">
    <source>
        <dbReference type="ARBA" id="ARBA00022617"/>
    </source>
</evidence>
<evidence type="ECO:0000256" key="16">
    <source>
        <dbReference type="PIRSR" id="PIRSR038455-2"/>
    </source>
</evidence>
<evidence type="ECO:0000256" key="13">
    <source>
        <dbReference type="ARBA" id="ARBA00048423"/>
    </source>
</evidence>
<keyword evidence="9 14" id="KW-0249">Electron transport</keyword>
<dbReference type="GO" id="GO:0016740">
    <property type="term" value="F:transferase activity"/>
    <property type="evidence" value="ECO:0007669"/>
    <property type="project" value="UniProtKB-KW"/>
</dbReference>
<keyword evidence="4 14" id="KW-0349">Heme</keyword>
<dbReference type="EC" id="2.8.5.2" evidence="14"/>
<evidence type="ECO:0000256" key="2">
    <source>
        <dbReference type="ARBA" id="ARBA00011530"/>
    </source>
</evidence>
<organism evidence="20 21">
    <name type="scientific">Stella humosa</name>
    <dbReference type="NCBI Taxonomy" id="94"/>
    <lineage>
        <taxon>Bacteria</taxon>
        <taxon>Pseudomonadati</taxon>
        <taxon>Pseudomonadota</taxon>
        <taxon>Alphaproteobacteria</taxon>
        <taxon>Rhodospirillales</taxon>
        <taxon>Stellaceae</taxon>
        <taxon>Stella</taxon>
    </lineage>
</organism>
<protein>
    <recommendedName>
        <fullName evidence="14">SoxAX cytochrome complex subunit A</fullName>
        <ecNumber evidence="14">2.8.5.2</ecNumber>
    </recommendedName>
    <alternativeName>
        <fullName evidence="14">Protein SoxA</fullName>
    </alternativeName>
    <alternativeName>
        <fullName evidence="14">Sulfur oxidizing protein A</fullName>
    </alternativeName>
    <alternativeName>
        <fullName evidence="14">Thiosulfate-oxidizing multienzyme system protein SoxA</fullName>
    </alternativeName>
</protein>
<name>A0A3N1KT86_9PROT</name>
<feature type="binding site" description="covalent" evidence="16">
    <location>
        <position position="178"/>
    </location>
    <ligand>
        <name>heme c</name>
        <dbReference type="ChEBI" id="CHEBI:61717"/>
        <label>2</label>
    </ligand>
</feature>
<feature type="binding site" description="axial binding residue" evidence="17">
    <location>
        <position position="81"/>
    </location>
    <ligand>
        <name>heme c</name>
        <dbReference type="ChEBI" id="CHEBI:61717"/>
        <label>1</label>
    </ligand>
    <ligandPart>
        <name>Fe</name>
        <dbReference type="ChEBI" id="CHEBI:18248"/>
    </ligandPart>
</feature>
<keyword evidence="21" id="KW-1185">Reference proteome</keyword>
<dbReference type="GO" id="GO:0070069">
    <property type="term" value="C:cytochrome complex"/>
    <property type="evidence" value="ECO:0007669"/>
    <property type="project" value="InterPro"/>
</dbReference>
<evidence type="ECO:0000256" key="17">
    <source>
        <dbReference type="PIRSR" id="PIRSR038455-3"/>
    </source>
</evidence>
<feature type="binding site" description="axial binding residue" evidence="17">
    <location>
        <position position="115"/>
    </location>
    <ligand>
        <name>heme c</name>
        <dbReference type="ChEBI" id="CHEBI:61717"/>
        <label>1</label>
    </ligand>
    <ligandPart>
        <name>Fe</name>
        <dbReference type="ChEBI" id="CHEBI:18248"/>
    </ligandPart>
</feature>
<feature type="binding site" description="covalent" evidence="16">
    <location>
        <position position="80"/>
    </location>
    <ligand>
        <name>heme c</name>
        <dbReference type="ChEBI" id="CHEBI:61717"/>
        <label>1</label>
    </ligand>
</feature>
<dbReference type="InterPro" id="IPR009056">
    <property type="entry name" value="Cyt_c-like_dom"/>
</dbReference>
<evidence type="ECO:0000256" key="15">
    <source>
        <dbReference type="PIRSR" id="PIRSR038455-1"/>
    </source>
</evidence>
<comment type="cofactor">
    <cofactor evidence="16">
        <name>heme</name>
        <dbReference type="ChEBI" id="CHEBI:30413"/>
    </cofactor>
    <text evidence="16">Binds 2 heme groups per subunit.</text>
</comment>
<feature type="domain" description="Cytochrome c" evidence="19">
    <location>
        <begin position="53"/>
        <end position="143"/>
    </location>
</feature>
<evidence type="ECO:0000256" key="8">
    <source>
        <dbReference type="ARBA" id="ARBA00022764"/>
    </source>
</evidence>
<dbReference type="SUPFAM" id="SSF46626">
    <property type="entry name" value="Cytochrome c"/>
    <property type="match status" value="2"/>
</dbReference>
<dbReference type="PROSITE" id="PS51007">
    <property type="entry name" value="CYTC"/>
    <property type="match status" value="1"/>
</dbReference>
<dbReference type="GO" id="GO:0046872">
    <property type="term" value="F:metal ion binding"/>
    <property type="evidence" value="ECO:0007669"/>
    <property type="project" value="UniProtKB-KW"/>
</dbReference>
<comment type="similarity">
    <text evidence="11 14">Belongs to the SoxA family.</text>
</comment>
<evidence type="ECO:0000256" key="3">
    <source>
        <dbReference type="ARBA" id="ARBA00022448"/>
    </source>
</evidence>
<keyword evidence="5 14" id="KW-0808">Transferase</keyword>
<comment type="subcellular location">
    <subcellularLocation>
        <location evidence="1 14">Periplasm</location>
    </subcellularLocation>
</comment>
<evidence type="ECO:0000256" key="1">
    <source>
        <dbReference type="ARBA" id="ARBA00004418"/>
    </source>
</evidence>
<reference evidence="20 21" key="1">
    <citation type="submission" date="2018-11" db="EMBL/GenBank/DDBJ databases">
        <title>Genomic Encyclopedia of Type Strains, Phase IV (KMG-IV): sequencing the most valuable type-strain genomes for metagenomic binning, comparative biology and taxonomic classification.</title>
        <authorList>
            <person name="Goeker M."/>
        </authorList>
    </citation>
    <scope>NUCLEOTIDE SEQUENCE [LARGE SCALE GENOMIC DNA]</scope>
    <source>
        <strain evidence="20 21">DSM 5900</strain>
    </source>
</reference>
<feature type="chain" id="PRO_5018133902" description="SoxAX cytochrome complex subunit A" evidence="18">
    <location>
        <begin position="23"/>
        <end position="262"/>
    </location>
</feature>
<keyword evidence="7 18" id="KW-0732">Signal</keyword>
<comment type="subunit">
    <text evidence="2 14">Heterodimer of SoxA and SoxX.</text>
</comment>
<comment type="catalytic activity">
    <reaction evidence="12 14">
        <text>L-cysteinyl-[SoxY protein] + thiosulfate + 2 Fe(III)-[cytochrome c] = S-sulfosulfanyl-L-cysteinyl-[SoxY protein] + 2 Fe(II)-[cytochrome c] + 2 H(+)</text>
        <dbReference type="Rhea" id="RHEA:56720"/>
        <dbReference type="Rhea" id="RHEA-COMP:10350"/>
        <dbReference type="Rhea" id="RHEA-COMP:14328"/>
        <dbReference type="Rhea" id="RHEA-COMP:14399"/>
        <dbReference type="Rhea" id="RHEA-COMP:14691"/>
        <dbReference type="ChEBI" id="CHEBI:15378"/>
        <dbReference type="ChEBI" id="CHEBI:29033"/>
        <dbReference type="ChEBI" id="CHEBI:29034"/>
        <dbReference type="ChEBI" id="CHEBI:29950"/>
        <dbReference type="ChEBI" id="CHEBI:33542"/>
        <dbReference type="ChEBI" id="CHEBI:139321"/>
        <dbReference type="EC" id="2.8.5.2"/>
    </reaction>
</comment>
<dbReference type="Proteomes" id="UP000278222">
    <property type="component" value="Unassembled WGS sequence"/>
</dbReference>
<keyword evidence="6 14" id="KW-0479">Metal-binding</keyword>
<evidence type="ECO:0000256" key="11">
    <source>
        <dbReference type="ARBA" id="ARBA00025746"/>
    </source>
</evidence>
<dbReference type="Gene3D" id="1.10.760.10">
    <property type="entry name" value="Cytochrome c-like domain"/>
    <property type="match status" value="2"/>
</dbReference>
<gene>
    <name evidence="20" type="ORF">EDC65_5172</name>
</gene>
<keyword evidence="10 14" id="KW-0408">Iron</keyword>
<evidence type="ECO:0000256" key="14">
    <source>
        <dbReference type="PIRNR" id="PIRNR038455"/>
    </source>
</evidence>
<dbReference type="InterPro" id="IPR036909">
    <property type="entry name" value="Cyt_c-like_dom_sf"/>
</dbReference>
<feature type="binding site" evidence="16">
    <location>
        <position position="219"/>
    </location>
    <ligand>
        <name>substrate</name>
    </ligand>
</feature>
<dbReference type="PIRSF" id="PIRSF038455">
    <property type="entry name" value="SoxA"/>
    <property type="match status" value="1"/>
</dbReference>
<dbReference type="AlphaFoldDB" id="A0A3N1KT86"/>
<dbReference type="GO" id="GO:0019417">
    <property type="term" value="P:sulfur oxidation"/>
    <property type="evidence" value="ECO:0007669"/>
    <property type="project" value="InterPro"/>
</dbReference>
<evidence type="ECO:0000256" key="7">
    <source>
        <dbReference type="ARBA" id="ARBA00022729"/>
    </source>
</evidence>
<feature type="binding site" description="axial binding residue" evidence="17">
    <location>
        <position position="223"/>
    </location>
    <ligand>
        <name>heme c</name>
        <dbReference type="ChEBI" id="CHEBI:61717"/>
        <label>2</label>
    </ligand>
    <ligandPart>
        <name>Fe</name>
        <dbReference type="ChEBI" id="CHEBI:18248"/>
    </ligandPart>
</feature>
<evidence type="ECO:0000313" key="20">
    <source>
        <dbReference type="EMBL" id="ROP81316.1"/>
    </source>
</evidence>
<dbReference type="GO" id="GO:0016669">
    <property type="term" value="F:oxidoreductase activity, acting on a sulfur group of donors, cytochrome as acceptor"/>
    <property type="evidence" value="ECO:0007669"/>
    <property type="project" value="InterPro"/>
</dbReference>
<evidence type="ECO:0000256" key="18">
    <source>
        <dbReference type="SAM" id="SignalP"/>
    </source>
</evidence>
<feature type="binding site" description="covalent" evidence="16">
    <location>
        <position position="181"/>
    </location>
    <ligand>
        <name>heme c</name>
        <dbReference type="ChEBI" id="CHEBI:61717"/>
        <label>2</label>
    </ligand>
</feature>
<evidence type="ECO:0000256" key="5">
    <source>
        <dbReference type="ARBA" id="ARBA00022679"/>
    </source>
</evidence>
<dbReference type="Pfam" id="PF21342">
    <property type="entry name" value="SoxA-TsdA_cyt-c"/>
    <property type="match status" value="2"/>
</dbReference>
<feature type="binding site" description="covalent" evidence="16">
    <location>
        <position position="77"/>
    </location>
    <ligand>
        <name>heme c</name>
        <dbReference type="ChEBI" id="CHEBI:61717"/>
        <label>1</label>
    </ligand>
</feature>
<dbReference type="InterPro" id="IPR025710">
    <property type="entry name" value="SoxA"/>
</dbReference>